<feature type="transmembrane region" description="Helical" evidence="6">
    <location>
        <begin position="293"/>
        <end position="310"/>
    </location>
</feature>
<evidence type="ECO:0000256" key="6">
    <source>
        <dbReference type="SAM" id="Phobius"/>
    </source>
</evidence>
<feature type="domain" description="Major facilitator superfamily associated" evidence="7">
    <location>
        <begin position="14"/>
        <end position="533"/>
    </location>
</feature>
<feature type="transmembrane region" description="Helical" evidence="6">
    <location>
        <begin position="366"/>
        <end position="391"/>
    </location>
</feature>
<dbReference type="SUPFAM" id="SSF103473">
    <property type="entry name" value="MFS general substrate transporter"/>
    <property type="match status" value="1"/>
</dbReference>
<evidence type="ECO:0000256" key="3">
    <source>
        <dbReference type="ARBA" id="ARBA00022692"/>
    </source>
</evidence>
<evidence type="ECO:0000256" key="1">
    <source>
        <dbReference type="ARBA" id="ARBA00004141"/>
    </source>
</evidence>
<comment type="similarity">
    <text evidence="2">Belongs to the major facilitator superfamily. MFSD6 family.</text>
</comment>
<feature type="transmembrane region" description="Helical" evidence="6">
    <location>
        <begin position="20"/>
        <end position="38"/>
    </location>
</feature>
<feature type="transmembrane region" description="Helical" evidence="6">
    <location>
        <begin position="470"/>
        <end position="490"/>
    </location>
</feature>
<accession>A0A8K0C4Y2</accession>
<keyword evidence="3 6" id="KW-0812">Transmembrane</keyword>
<evidence type="ECO:0000313" key="9">
    <source>
        <dbReference type="Proteomes" id="UP000801492"/>
    </source>
</evidence>
<dbReference type="InterPro" id="IPR051717">
    <property type="entry name" value="MFS_MFSD6"/>
</dbReference>
<dbReference type="AlphaFoldDB" id="A0A8K0C4Y2"/>
<dbReference type="Proteomes" id="UP000801492">
    <property type="component" value="Unassembled WGS sequence"/>
</dbReference>
<dbReference type="EMBL" id="VTPC01091234">
    <property type="protein sequence ID" value="KAF2879064.1"/>
    <property type="molecule type" value="Genomic_DNA"/>
</dbReference>
<feature type="transmembrane region" description="Helical" evidence="6">
    <location>
        <begin position="322"/>
        <end position="345"/>
    </location>
</feature>
<proteinExistence type="inferred from homology"/>
<dbReference type="Pfam" id="PF12832">
    <property type="entry name" value="MFS_1_like"/>
    <property type="match status" value="1"/>
</dbReference>
<evidence type="ECO:0000256" key="4">
    <source>
        <dbReference type="ARBA" id="ARBA00022989"/>
    </source>
</evidence>
<dbReference type="InterPro" id="IPR024989">
    <property type="entry name" value="MFS_assoc_dom"/>
</dbReference>
<dbReference type="GO" id="GO:0016020">
    <property type="term" value="C:membrane"/>
    <property type="evidence" value="ECO:0007669"/>
    <property type="project" value="UniProtKB-SubCell"/>
</dbReference>
<keyword evidence="4 6" id="KW-1133">Transmembrane helix</keyword>
<feature type="transmembrane region" description="Helical" evidence="6">
    <location>
        <begin position="44"/>
        <end position="66"/>
    </location>
</feature>
<keyword evidence="9" id="KW-1185">Reference proteome</keyword>
<dbReference type="PANTHER" id="PTHR16172">
    <property type="entry name" value="MAJOR FACILITATOR SUPERFAMILY DOMAIN-CONTAINING PROTEIN 6-LIKE"/>
    <property type="match status" value="1"/>
</dbReference>
<gene>
    <name evidence="8" type="ORF">ILUMI_27099</name>
</gene>
<dbReference type="OrthoDB" id="515887at2759"/>
<feature type="transmembrane region" description="Helical" evidence="6">
    <location>
        <begin position="250"/>
        <end position="272"/>
    </location>
</feature>
<evidence type="ECO:0000259" key="7">
    <source>
        <dbReference type="Pfam" id="PF12832"/>
    </source>
</evidence>
<organism evidence="8 9">
    <name type="scientific">Ignelater luminosus</name>
    <name type="common">Cucubano</name>
    <name type="synonym">Pyrophorus luminosus</name>
    <dbReference type="NCBI Taxonomy" id="2038154"/>
    <lineage>
        <taxon>Eukaryota</taxon>
        <taxon>Metazoa</taxon>
        <taxon>Ecdysozoa</taxon>
        <taxon>Arthropoda</taxon>
        <taxon>Hexapoda</taxon>
        <taxon>Insecta</taxon>
        <taxon>Pterygota</taxon>
        <taxon>Neoptera</taxon>
        <taxon>Endopterygota</taxon>
        <taxon>Coleoptera</taxon>
        <taxon>Polyphaga</taxon>
        <taxon>Elateriformia</taxon>
        <taxon>Elateroidea</taxon>
        <taxon>Elateridae</taxon>
        <taxon>Agrypninae</taxon>
        <taxon>Pyrophorini</taxon>
        <taxon>Ignelater</taxon>
    </lineage>
</organism>
<dbReference type="Gene3D" id="1.20.1250.20">
    <property type="entry name" value="MFS general substrate transporter like domains"/>
    <property type="match status" value="3"/>
</dbReference>
<comment type="caution">
    <text evidence="8">The sequence shown here is derived from an EMBL/GenBank/DDBJ whole genome shotgun (WGS) entry which is preliminary data.</text>
</comment>
<comment type="subcellular location">
    <subcellularLocation>
        <location evidence="1">Membrane</location>
        <topology evidence="1">Multi-pass membrane protein</topology>
    </subcellularLocation>
</comment>
<keyword evidence="5 6" id="KW-0472">Membrane</keyword>
<feature type="transmembrane region" description="Helical" evidence="6">
    <location>
        <begin position="444"/>
        <end position="464"/>
    </location>
</feature>
<protein>
    <recommendedName>
        <fullName evidence="7">Major facilitator superfamily associated domain-containing protein</fullName>
    </recommendedName>
</protein>
<evidence type="ECO:0000313" key="8">
    <source>
        <dbReference type="EMBL" id="KAF2879064.1"/>
    </source>
</evidence>
<dbReference type="CDD" id="cd17335">
    <property type="entry name" value="MFS_MFSD6"/>
    <property type="match status" value="1"/>
</dbReference>
<feature type="transmembrane region" description="Helical" evidence="6">
    <location>
        <begin position="530"/>
        <end position="553"/>
    </location>
</feature>
<sequence length="565" mass="63051">MKMSYLKRINLNLLPMKGHYFLWNAGTAPVVAFMSVYAKQLGFSSFTVGIVYTVLPFSGMLAKPLMGAVADRYRCQKLIFLIGQVIAAAAFFSMMFLPEVPKAGSSNIHFSCNSSEAALKTCPNSDKCTFEHIRDEVIDSEVTCEMNCPLTAKNWDTVCKDWGGKDYCVSHAESLSFKAHVPMKHAVPIGDCVYFKVNKITFENGNSTYPNCLPEHQITALCDIKCDSYIISDLVAHSTKFDEENVHLKYQFWLLLIIYLIAWDAQAVTISISDTICFQLLGDKPHKYGHQRMYGALGWGLFSLISGILVDHFSEGEKKNYVPVFSIAVGTLLLCVIVSYQIQYTQQRMSASILRDVCRLLANIKVFIFVLWCFSIGLCTALMWNFLFWLLEELAANHGCEMQSWIKTIEGLVLGIQCLGGELPFFFLSSWILKKVGHVNVMSLVLLVIGVRFIFYSVITNPWYTLPIEFCNGLTFGLFYATMASYASIVAPPGTEATTQGLVGAVFEGIGVSVGSFLGGLFFQEFGASMAFRIFGISALVACLLHAGVQYLLQRREDRIYLLGH</sequence>
<reference evidence="8" key="1">
    <citation type="submission" date="2019-08" db="EMBL/GenBank/DDBJ databases">
        <title>The genome of the North American firefly Photinus pyralis.</title>
        <authorList>
            <consortium name="Photinus pyralis genome working group"/>
            <person name="Fallon T.R."/>
            <person name="Sander Lower S.E."/>
            <person name="Weng J.-K."/>
        </authorList>
    </citation>
    <scope>NUCLEOTIDE SEQUENCE</scope>
    <source>
        <strain evidence="8">TRF0915ILg1</strain>
        <tissue evidence="8">Whole body</tissue>
    </source>
</reference>
<feature type="transmembrane region" description="Helical" evidence="6">
    <location>
        <begin position="78"/>
        <end position="97"/>
    </location>
</feature>
<dbReference type="PANTHER" id="PTHR16172:SF30">
    <property type="entry name" value="SUGAR BABY, ISOFORM C"/>
    <property type="match status" value="1"/>
</dbReference>
<dbReference type="InterPro" id="IPR036259">
    <property type="entry name" value="MFS_trans_sf"/>
</dbReference>
<feature type="transmembrane region" description="Helical" evidence="6">
    <location>
        <begin position="502"/>
        <end position="524"/>
    </location>
</feature>
<evidence type="ECO:0000256" key="2">
    <source>
        <dbReference type="ARBA" id="ARBA00005241"/>
    </source>
</evidence>
<name>A0A8K0C4Y2_IGNLU</name>
<evidence type="ECO:0000256" key="5">
    <source>
        <dbReference type="ARBA" id="ARBA00023136"/>
    </source>
</evidence>